<sequence length="125" mass="14939">MVRPMLEYAEAVWDPYVEVEVRELEKVQRKTARWVKGRPSVMMKEMGWSSLKDRRKVEWLVRMYRVVNEEGGWGGLHYKLSKGVFRGRGNNSEKLQRVWRRTERGRESKRSWLGEGELRELATGR</sequence>
<dbReference type="EMBL" id="JARBHB010000009">
    <property type="protein sequence ID" value="KAJ8875496.1"/>
    <property type="molecule type" value="Genomic_DNA"/>
</dbReference>
<evidence type="ECO:0000313" key="1">
    <source>
        <dbReference type="EMBL" id="KAJ8875496.1"/>
    </source>
</evidence>
<evidence type="ECO:0000313" key="2">
    <source>
        <dbReference type="Proteomes" id="UP001159363"/>
    </source>
</evidence>
<protein>
    <submittedName>
        <fullName evidence="1">Uncharacterized protein</fullName>
    </submittedName>
</protein>
<proteinExistence type="predicted"/>
<keyword evidence="2" id="KW-1185">Reference proteome</keyword>
<name>A0ABQ9GU17_9NEOP</name>
<accession>A0ABQ9GU17</accession>
<comment type="caution">
    <text evidence="1">The sequence shown here is derived from an EMBL/GenBank/DDBJ whole genome shotgun (WGS) entry which is preliminary data.</text>
</comment>
<reference evidence="1 2" key="1">
    <citation type="submission" date="2023-02" db="EMBL/GenBank/DDBJ databases">
        <title>LHISI_Scaffold_Assembly.</title>
        <authorList>
            <person name="Stuart O.P."/>
            <person name="Cleave R."/>
            <person name="Magrath M.J.L."/>
            <person name="Mikheyev A.S."/>
        </authorList>
    </citation>
    <scope>NUCLEOTIDE SEQUENCE [LARGE SCALE GENOMIC DNA]</scope>
    <source>
        <strain evidence="1">Daus_M_001</strain>
        <tissue evidence="1">Leg muscle</tissue>
    </source>
</reference>
<gene>
    <name evidence="1" type="ORF">PR048_023391</name>
</gene>
<dbReference type="Proteomes" id="UP001159363">
    <property type="component" value="Chromosome 8"/>
</dbReference>
<organism evidence="1 2">
    <name type="scientific">Dryococelus australis</name>
    <dbReference type="NCBI Taxonomy" id="614101"/>
    <lineage>
        <taxon>Eukaryota</taxon>
        <taxon>Metazoa</taxon>
        <taxon>Ecdysozoa</taxon>
        <taxon>Arthropoda</taxon>
        <taxon>Hexapoda</taxon>
        <taxon>Insecta</taxon>
        <taxon>Pterygota</taxon>
        <taxon>Neoptera</taxon>
        <taxon>Polyneoptera</taxon>
        <taxon>Phasmatodea</taxon>
        <taxon>Verophasmatodea</taxon>
        <taxon>Anareolatae</taxon>
        <taxon>Phasmatidae</taxon>
        <taxon>Eurycanthinae</taxon>
        <taxon>Dryococelus</taxon>
    </lineage>
</organism>